<comment type="caution">
    <text evidence="4">The sequence shown here is derived from an EMBL/GenBank/DDBJ whole genome shotgun (WGS) entry which is preliminary data.</text>
</comment>
<dbReference type="EMBL" id="BSYB01000007">
    <property type="protein sequence ID" value="GMG43272.1"/>
    <property type="molecule type" value="Genomic_DNA"/>
</dbReference>
<dbReference type="Proteomes" id="UP001165189">
    <property type="component" value="Unassembled WGS sequence"/>
</dbReference>
<keyword evidence="2" id="KW-0804">Transcription</keyword>
<reference evidence="4" key="1">
    <citation type="submission" date="2023-04" db="EMBL/GenBank/DDBJ databases">
        <title>Aspergillus oryzae var. brunneus NBRC 4377.</title>
        <authorList>
            <person name="Ichikawa N."/>
            <person name="Sato H."/>
            <person name="Tonouchi N."/>
        </authorList>
    </citation>
    <scope>NUCLEOTIDE SEQUENCE</scope>
    <source>
        <strain evidence="4">NBRC 4377</strain>
    </source>
</reference>
<sequence length="254" mass="28388">MTFGRPAMISKASCESVPLPATVDEEYIPTASGVEATQPADQPSVMAFYAKSLELYEIMNDILLSLYKPVPEENPEDMYDLYFNKENNQGERTIFELDRALSKWSQSLPSHLRGYSPASSTDVVFHHQSVVLRARYAATVLIAGYLCPAVLDEVTEAAITRSWNCALEILRKYQSYSTSARRCVAALEILYERVVSERPPSHEPSASHQQQSAASNAIDDMSLGEGMNATFMEGFDWPDFQDMSWLNSVPSNLH</sequence>
<dbReference type="PANTHER" id="PTHR47424">
    <property type="entry name" value="REGULATORY PROTEIN GAL4"/>
    <property type="match status" value="1"/>
</dbReference>
<evidence type="ECO:0000313" key="5">
    <source>
        <dbReference type="Proteomes" id="UP001165189"/>
    </source>
</evidence>
<keyword evidence="5" id="KW-1185">Reference proteome</keyword>
<keyword evidence="3" id="KW-0539">Nucleus</keyword>
<evidence type="ECO:0000256" key="3">
    <source>
        <dbReference type="ARBA" id="ARBA00023242"/>
    </source>
</evidence>
<dbReference type="InterPro" id="IPR051127">
    <property type="entry name" value="Fungal_SecMet_Regulators"/>
</dbReference>
<name>A0ABQ6KND3_ASPOZ</name>
<dbReference type="PANTHER" id="PTHR47424:SF4">
    <property type="entry name" value="ZN(II)2CYS6 TRANSCRIPTION FACTOR (EUROFUNG)"/>
    <property type="match status" value="1"/>
</dbReference>
<proteinExistence type="predicted"/>
<evidence type="ECO:0000256" key="1">
    <source>
        <dbReference type="ARBA" id="ARBA00023015"/>
    </source>
</evidence>
<dbReference type="CDD" id="cd12148">
    <property type="entry name" value="fungal_TF_MHR"/>
    <property type="match status" value="1"/>
</dbReference>
<evidence type="ECO:0000256" key="2">
    <source>
        <dbReference type="ARBA" id="ARBA00023163"/>
    </source>
</evidence>
<gene>
    <name evidence="4" type="ORF">Aory05_000233600</name>
</gene>
<keyword evidence="1" id="KW-0805">Transcription regulation</keyword>
<accession>A0ABQ6KND3</accession>
<evidence type="ECO:0000313" key="4">
    <source>
        <dbReference type="EMBL" id="GMG43272.1"/>
    </source>
</evidence>
<protein>
    <submittedName>
        <fullName evidence="4">Unnamed protein product</fullName>
    </submittedName>
</protein>
<organism evidence="4 5">
    <name type="scientific">Aspergillus oryzae var. brunneus</name>
    <dbReference type="NCBI Taxonomy" id="332754"/>
    <lineage>
        <taxon>Eukaryota</taxon>
        <taxon>Fungi</taxon>
        <taxon>Dikarya</taxon>
        <taxon>Ascomycota</taxon>
        <taxon>Pezizomycotina</taxon>
        <taxon>Eurotiomycetes</taxon>
        <taxon>Eurotiomycetidae</taxon>
        <taxon>Eurotiales</taxon>
        <taxon>Aspergillaceae</taxon>
        <taxon>Aspergillus</taxon>
        <taxon>Aspergillus subgen. Circumdati</taxon>
    </lineage>
</organism>